<name>A0A2M8GL85_9BACT</name>
<dbReference type="EMBL" id="PFQK01000091">
    <property type="protein sequence ID" value="PJC81321.1"/>
    <property type="molecule type" value="Genomic_DNA"/>
</dbReference>
<evidence type="ECO:0008006" key="3">
    <source>
        <dbReference type="Google" id="ProtNLM"/>
    </source>
</evidence>
<dbReference type="GO" id="GO:0005975">
    <property type="term" value="P:carbohydrate metabolic process"/>
    <property type="evidence" value="ECO:0007669"/>
    <property type="project" value="InterPro"/>
</dbReference>
<dbReference type="InterPro" id="IPR012341">
    <property type="entry name" value="6hp_glycosidase-like_sf"/>
</dbReference>
<gene>
    <name evidence="1" type="ORF">CO007_05335</name>
</gene>
<sequence length="420" mass="47716">MSEENPVYIASAGLDRCARSIGYAACGKKEGHFDQGVWLRDAVWGGLGSLSTADEKKLQTVRASLNFFLDQSPLIPYRSMSYIHALYMLSHAKLKIPAHLEKDRTIPLAKILLNPDILAGKSQHMADNFLILMLAGNYLSSQNVSNDEKKEFWQAHQNHLKDFFRSYLDEFVNDSTSLITEAALSTRQDSICKSGNVLLTNVLWYKTLLDLRDGVIVAGNDEWSKQLIAMTNILKNNINKLFWPQLDETRSHYLDWVDEKGERYDYFDSLANFWAIVTGIADQARAEKILAEVSNGNMRFGQYQLVETVNHPGYPDRLIDRGLRILRFSQWYNSGDKGIFWPEVSILFAAALKKTGKELEAKEALGKIEDLIIRHKGLHEIYFADGTPGRGGVFNGYRAPFNFTMALGTYLWVKANWENL</sequence>
<dbReference type="InterPro" id="IPR008928">
    <property type="entry name" value="6-hairpin_glycosidase_sf"/>
</dbReference>
<comment type="caution">
    <text evidence="1">The sequence shown here is derived from an EMBL/GenBank/DDBJ whole genome shotgun (WGS) entry which is preliminary data.</text>
</comment>
<evidence type="ECO:0000313" key="2">
    <source>
        <dbReference type="Proteomes" id="UP000229370"/>
    </source>
</evidence>
<proteinExistence type="predicted"/>
<dbReference type="AlphaFoldDB" id="A0A2M8GL85"/>
<reference evidence="2" key="1">
    <citation type="submission" date="2017-09" db="EMBL/GenBank/DDBJ databases">
        <title>Depth-based differentiation of microbial function through sediment-hosted aquifers and enrichment of novel symbionts in the deep terrestrial subsurface.</title>
        <authorList>
            <person name="Probst A.J."/>
            <person name="Ladd B."/>
            <person name="Jarett J.K."/>
            <person name="Geller-Mcgrath D.E."/>
            <person name="Sieber C.M.K."/>
            <person name="Emerson J.B."/>
            <person name="Anantharaman K."/>
            <person name="Thomas B.C."/>
            <person name="Malmstrom R."/>
            <person name="Stieglmeier M."/>
            <person name="Klingl A."/>
            <person name="Woyke T."/>
            <person name="Ryan C.M."/>
            <person name="Banfield J.F."/>
        </authorList>
    </citation>
    <scope>NUCLEOTIDE SEQUENCE [LARGE SCALE GENOMIC DNA]</scope>
</reference>
<dbReference type="Gene3D" id="1.50.10.10">
    <property type="match status" value="1"/>
</dbReference>
<evidence type="ECO:0000313" key="1">
    <source>
        <dbReference type="EMBL" id="PJC81321.1"/>
    </source>
</evidence>
<organism evidence="1 2">
    <name type="scientific">Candidatus Roizmanbacteria bacterium CG_4_8_14_3_um_filter_36_10</name>
    <dbReference type="NCBI Taxonomy" id="1974834"/>
    <lineage>
        <taxon>Bacteria</taxon>
        <taxon>Candidatus Roizmaniibacteriota</taxon>
    </lineage>
</organism>
<protein>
    <recommendedName>
        <fullName evidence="3">Glycogen debranching enzyme C-terminal domain-containing protein</fullName>
    </recommendedName>
</protein>
<dbReference type="SUPFAM" id="SSF48208">
    <property type="entry name" value="Six-hairpin glycosidases"/>
    <property type="match status" value="1"/>
</dbReference>
<dbReference type="Proteomes" id="UP000229370">
    <property type="component" value="Unassembled WGS sequence"/>
</dbReference>
<accession>A0A2M8GL85</accession>